<accession>G9MH39</accession>
<dbReference type="InParanoid" id="G9MH39"/>
<reference evidence="1 2" key="1">
    <citation type="journal article" date="2011" name="Genome Biol.">
        <title>Comparative genome sequence analysis underscores mycoparasitism as the ancestral life style of Trichoderma.</title>
        <authorList>
            <person name="Kubicek C.P."/>
            <person name="Herrera-Estrella A."/>
            <person name="Seidl-Seiboth V."/>
            <person name="Martinez D.A."/>
            <person name="Druzhinina I.S."/>
            <person name="Thon M."/>
            <person name="Zeilinger S."/>
            <person name="Casas-Flores S."/>
            <person name="Horwitz B.A."/>
            <person name="Mukherjee P.K."/>
            <person name="Mukherjee M."/>
            <person name="Kredics L."/>
            <person name="Alcaraz L.D."/>
            <person name="Aerts A."/>
            <person name="Antal Z."/>
            <person name="Atanasova L."/>
            <person name="Cervantes-Badillo M.G."/>
            <person name="Challacombe J."/>
            <person name="Chertkov O."/>
            <person name="McCluskey K."/>
            <person name="Coulpier F."/>
            <person name="Deshpande N."/>
            <person name="von Doehren H."/>
            <person name="Ebbole D.J."/>
            <person name="Esquivel-Naranjo E.U."/>
            <person name="Fekete E."/>
            <person name="Flipphi M."/>
            <person name="Glaser F."/>
            <person name="Gomez-Rodriguez E.Y."/>
            <person name="Gruber S."/>
            <person name="Han C."/>
            <person name="Henrissat B."/>
            <person name="Hermosa R."/>
            <person name="Hernandez-Onate M."/>
            <person name="Karaffa L."/>
            <person name="Kosti I."/>
            <person name="Le Crom S."/>
            <person name="Lindquist E."/>
            <person name="Lucas S."/>
            <person name="Luebeck M."/>
            <person name="Luebeck P.S."/>
            <person name="Margeot A."/>
            <person name="Metz B."/>
            <person name="Misra M."/>
            <person name="Nevalainen H."/>
            <person name="Omann M."/>
            <person name="Packer N."/>
            <person name="Perrone G."/>
            <person name="Uresti-Rivera E.E."/>
            <person name="Salamov A."/>
            <person name="Schmoll M."/>
            <person name="Seiboth B."/>
            <person name="Shapiro H."/>
            <person name="Sukno S."/>
            <person name="Tamayo-Ramos J.A."/>
            <person name="Tisch D."/>
            <person name="Wiest A."/>
            <person name="Wilkinson H.H."/>
            <person name="Zhang M."/>
            <person name="Coutinho P.M."/>
            <person name="Kenerley C.M."/>
            <person name="Monte E."/>
            <person name="Baker S.E."/>
            <person name="Grigoriev I.V."/>
        </authorList>
    </citation>
    <scope>NUCLEOTIDE SEQUENCE [LARGE SCALE GENOMIC DNA]</scope>
    <source>
        <strain evidence="2">Gv29-8 / FGSC 10586</strain>
    </source>
</reference>
<dbReference type="EMBL" id="ABDF02000002">
    <property type="protein sequence ID" value="EHK26029.1"/>
    <property type="molecule type" value="Genomic_DNA"/>
</dbReference>
<dbReference type="GeneID" id="25786767"/>
<dbReference type="VEuPathDB" id="FungiDB:TRIVIDRAFT_111017"/>
<dbReference type="RefSeq" id="XP_013960245.1">
    <property type="nucleotide sequence ID" value="XM_014104770.1"/>
</dbReference>
<sequence length="56" mass="6230">MAQRLIACYQWIKAAGGRGNLYTKISNRGSSYKKIAGEPTLAQNQDLYNDNVPLLD</sequence>
<evidence type="ECO:0000313" key="2">
    <source>
        <dbReference type="Proteomes" id="UP000007115"/>
    </source>
</evidence>
<dbReference type="HOGENOM" id="CLU_2998144_0_0_1"/>
<dbReference type="eggNOG" id="ENOG502RA3S">
    <property type="taxonomic scope" value="Eukaryota"/>
</dbReference>
<evidence type="ECO:0000313" key="1">
    <source>
        <dbReference type="EMBL" id="EHK26029.1"/>
    </source>
</evidence>
<keyword evidence="2" id="KW-1185">Reference proteome</keyword>
<dbReference type="AlphaFoldDB" id="G9MH39"/>
<name>G9MH39_HYPVG</name>
<dbReference type="OMA" id="RIVACYR"/>
<dbReference type="OrthoDB" id="4874108at2759"/>
<proteinExistence type="predicted"/>
<protein>
    <submittedName>
        <fullName evidence="1">Uncharacterized protein</fullName>
    </submittedName>
</protein>
<organism evidence="1 2">
    <name type="scientific">Hypocrea virens (strain Gv29-8 / FGSC 10586)</name>
    <name type="common">Gliocladium virens</name>
    <name type="synonym">Trichoderma virens</name>
    <dbReference type="NCBI Taxonomy" id="413071"/>
    <lineage>
        <taxon>Eukaryota</taxon>
        <taxon>Fungi</taxon>
        <taxon>Dikarya</taxon>
        <taxon>Ascomycota</taxon>
        <taxon>Pezizomycotina</taxon>
        <taxon>Sordariomycetes</taxon>
        <taxon>Hypocreomycetidae</taxon>
        <taxon>Hypocreales</taxon>
        <taxon>Hypocreaceae</taxon>
        <taxon>Trichoderma</taxon>
    </lineage>
</organism>
<comment type="caution">
    <text evidence="1">The sequence shown here is derived from an EMBL/GenBank/DDBJ whole genome shotgun (WGS) entry which is preliminary data.</text>
</comment>
<gene>
    <name evidence="1" type="ORF">TRIVIDRAFT_111017</name>
</gene>
<dbReference type="Proteomes" id="UP000007115">
    <property type="component" value="Unassembled WGS sequence"/>
</dbReference>